<dbReference type="Gene3D" id="3.20.20.105">
    <property type="entry name" value="Queuine tRNA-ribosyltransferase-like"/>
    <property type="match status" value="1"/>
</dbReference>
<dbReference type="VEuPathDB" id="TrichDB:TVAGG3_0031660"/>
<dbReference type="STRING" id="5722.A2FGP8"/>
<dbReference type="EMBL" id="DS113782">
    <property type="protein sequence ID" value="EAX95930.1"/>
    <property type="molecule type" value="Genomic_DNA"/>
</dbReference>
<organism evidence="2 3">
    <name type="scientific">Trichomonas vaginalis (strain ATCC PRA-98 / G3)</name>
    <dbReference type="NCBI Taxonomy" id="412133"/>
    <lineage>
        <taxon>Eukaryota</taxon>
        <taxon>Metamonada</taxon>
        <taxon>Parabasalia</taxon>
        <taxon>Trichomonadida</taxon>
        <taxon>Trichomonadidae</taxon>
        <taxon>Trichomonas</taxon>
    </lineage>
</organism>
<evidence type="ECO:0000313" key="2">
    <source>
        <dbReference type="EMBL" id="EAX95930.1"/>
    </source>
</evidence>
<evidence type="ECO:0000259" key="1">
    <source>
        <dbReference type="Pfam" id="PF01702"/>
    </source>
</evidence>
<dbReference type="Pfam" id="PF01702">
    <property type="entry name" value="TGT"/>
    <property type="match status" value="1"/>
</dbReference>
<reference evidence="2" key="2">
    <citation type="journal article" date="2007" name="Science">
        <title>Draft genome sequence of the sexually transmitted pathogen Trichomonas vaginalis.</title>
        <authorList>
            <person name="Carlton J.M."/>
            <person name="Hirt R.P."/>
            <person name="Silva J.C."/>
            <person name="Delcher A.L."/>
            <person name="Schatz M."/>
            <person name="Zhao Q."/>
            <person name="Wortman J.R."/>
            <person name="Bidwell S.L."/>
            <person name="Alsmark U.C.M."/>
            <person name="Besteiro S."/>
            <person name="Sicheritz-Ponten T."/>
            <person name="Noel C.J."/>
            <person name="Dacks J.B."/>
            <person name="Foster P.G."/>
            <person name="Simillion C."/>
            <person name="Van de Peer Y."/>
            <person name="Miranda-Saavedra D."/>
            <person name="Barton G.J."/>
            <person name="Westrop G.D."/>
            <person name="Mueller S."/>
            <person name="Dessi D."/>
            <person name="Fiori P.L."/>
            <person name="Ren Q."/>
            <person name="Paulsen I."/>
            <person name="Zhang H."/>
            <person name="Bastida-Corcuera F.D."/>
            <person name="Simoes-Barbosa A."/>
            <person name="Brown M.T."/>
            <person name="Hayes R.D."/>
            <person name="Mukherjee M."/>
            <person name="Okumura C.Y."/>
            <person name="Schneider R."/>
            <person name="Smith A.J."/>
            <person name="Vanacova S."/>
            <person name="Villalvazo M."/>
            <person name="Haas B.J."/>
            <person name="Pertea M."/>
            <person name="Feldblyum T.V."/>
            <person name="Utterback T.R."/>
            <person name="Shu C.L."/>
            <person name="Osoegawa K."/>
            <person name="de Jong P.J."/>
            <person name="Hrdy I."/>
            <person name="Horvathova L."/>
            <person name="Zubacova Z."/>
            <person name="Dolezal P."/>
            <person name="Malik S.B."/>
            <person name="Logsdon J.M. Jr."/>
            <person name="Henze K."/>
            <person name="Gupta A."/>
            <person name="Wang C.C."/>
            <person name="Dunne R.L."/>
            <person name="Upcroft J.A."/>
            <person name="Upcroft P."/>
            <person name="White O."/>
            <person name="Salzberg S.L."/>
            <person name="Tang P."/>
            <person name="Chiu C.-H."/>
            <person name="Lee Y.-S."/>
            <person name="Embley T.M."/>
            <person name="Coombs G.H."/>
            <person name="Mottram J.C."/>
            <person name="Tachezy J."/>
            <person name="Fraser-Liggett C.M."/>
            <person name="Johnson P.J."/>
        </authorList>
    </citation>
    <scope>NUCLEOTIDE SEQUENCE [LARGE SCALE GENOMIC DNA]</scope>
    <source>
        <strain evidence="2">G3</strain>
    </source>
</reference>
<dbReference type="InterPro" id="IPR036511">
    <property type="entry name" value="TGT-like_sf"/>
</dbReference>
<feature type="domain" description="tRNA-guanine(15) transglycosylase-like" evidence="1">
    <location>
        <begin position="182"/>
        <end position="315"/>
    </location>
</feature>
<dbReference type="NCBIfam" id="TIGR00449">
    <property type="entry name" value="tgt_general"/>
    <property type="match status" value="1"/>
</dbReference>
<dbReference type="InParanoid" id="A2FGP8"/>
<dbReference type="AlphaFoldDB" id="A2FGP8"/>
<dbReference type="SMR" id="A2FGP8"/>
<dbReference type="FunFam" id="3.20.20.105:FF:000015">
    <property type="entry name" value="tRNA-guanine transglycosylases, various specificities family protein"/>
    <property type="match status" value="1"/>
</dbReference>
<keyword evidence="3" id="KW-1185">Reference proteome</keyword>
<dbReference type="GO" id="GO:0006400">
    <property type="term" value="P:tRNA modification"/>
    <property type="evidence" value="ECO:0007669"/>
    <property type="project" value="InterPro"/>
</dbReference>
<proteinExistence type="predicted"/>
<dbReference type="VEuPathDB" id="TrichDB:TVAG_360910"/>
<name>A2FGP8_TRIV3</name>
<reference evidence="2" key="1">
    <citation type="submission" date="2006-10" db="EMBL/GenBank/DDBJ databases">
        <authorList>
            <person name="Amadeo P."/>
            <person name="Zhao Q."/>
            <person name="Wortman J."/>
            <person name="Fraser-Liggett C."/>
            <person name="Carlton J."/>
        </authorList>
    </citation>
    <scope>NUCLEOTIDE SEQUENCE</scope>
    <source>
        <strain evidence="2">G3</strain>
    </source>
</reference>
<evidence type="ECO:0000313" key="3">
    <source>
        <dbReference type="Proteomes" id="UP000001542"/>
    </source>
</evidence>
<dbReference type="InterPro" id="IPR002616">
    <property type="entry name" value="tRNA_ribo_trans-like"/>
</dbReference>
<sequence>MSRVLKLEDPQGENEPLETPCFVVPTEMGLIPNITPDLSDNFPLFYYAGDFYKAALPKSVKASDALGFTKRWIFFGPAADFYNFDEGPSKKGVRLYQRNSNLIVVSKEDYENMVNYVKPQGTVSLYSHLQDNTTGRQKNLRTTTNKEFATEYPKTLNFTVATAEKPETGFFAQYPIFSEKEAEAVKEILATRNQDAPRMLYCDGHPTDIRRAIDTGFDIIVAQYPTYMATHGYALNFDFERGKEGESLGLDLRSREFEHDHRPLVEGCDCICCRNHSRSYLHHLLNVHEILGQVFLSQHNLYHYRRFFEYIRKELSQ</sequence>
<dbReference type="Proteomes" id="UP000001542">
    <property type="component" value="Unassembled WGS sequence"/>
</dbReference>
<protein>
    <submittedName>
        <fullName evidence="2">tRNA-guanine transglycosylases, various specificities family protein</fullName>
    </submittedName>
</protein>
<dbReference type="InterPro" id="IPR050852">
    <property type="entry name" value="Queuine_tRNA-ribosyltrfase"/>
</dbReference>
<dbReference type="FunCoup" id="A2FGP8">
    <property type="interactions" value="363"/>
</dbReference>
<accession>A2FGP8</accession>
<dbReference type="PANTHER" id="PTHR46064:SF1">
    <property type="entry name" value="QUEUINE TRNA-RIBOSYLTRANSFERASE ACCESSORY SUBUNIT 2"/>
    <property type="match status" value="1"/>
</dbReference>
<dbReference type="KEGG" id="tva:4753694"/>
<dbReference type="RefSeq" id="XP_001308860.1">
    <property type="nucleotide sequence ID" value="XM_001308859.1"/>
</dbReference>
<dbReference type="eggNOG" id="KOG3909">
    <property type="taxonomic scope" value="Eukaryota"/>
</dbReference>
<gene>
    <name evidence="2" type="ORF">TVAG_360910</name>
</gene>
<dbReference type="OrthoDB" id="27601at2759"/>
<dbReference type="PANTHER" id="PTHR46064">
    <property type="entry name" value="QUEUINE TRNA-RIBOSYLTRANSFERASE ACCESSORY SUBUNIT 2"/>
    <property type="match status" value="1"/>
</dbReference>
<dbReference type="SUPFAM" id="SSF51713">
    <property type="entry name" value="tRNA-guanine transglycosylase"/>
    <property type="match status" value="1"/>
</dbReference>